<keyword evidence="1" id="KW-1133">Transmembrane helix</keyword>
<name>A0A1I3CSX9_9GAMM</name>
<evidence type="ECO:0000313" key="4">
    <source>
        <dbReference type="Proteomes" id="UP000199040"/>
    </source>
</evidence>
<evidence type="ECO:0000313" key="2">
    <source>
        <dbReference type="EMBL" id="SFH77557.1"/>
    </source>
</evidence>
<dbReference type="Proteomes" id="UP000294489">
    <property type="component" value="Unassembled WGS sequence"/>
</dbReference>
<gene>
    <name evidence="3" type="ORF">DFO67_102292</name>
    <name evidence="2" type="ORF">SAMN04487959_10970</name>
</gene>
<evidence type="ECO:0000313" key="3">
    <source>
        <dbReference type="EMBL" id="TDX32339.1"/>
    </source>
</evidence>
<keyword evidence="1" id="KW-0472">Membrane</keyword>
<dbReference type="Pfam" id="PF11146">
    <property type="entry name" value="DUF2905"/>
    <property type="match status" value="1"/>
</dbReference>
<dbReference type="RefSeq" id="WP_092847147.1">
    <property type="nucleotide sequence ID" value="NZ_FOPY01000009.1"/>
</dbReference>
<evidence type="ECO:0000313" key="5">
    <source>
        <dbReference type="Proteomes" id="UP000294489"/>
    </source>
</evidence>
<keyword evidence="4" id="KW-1185">Reference proteome</keyword>
<dbReference type="AlphaFoldDB" id="A0A1I3CSX9"/>
<evidence type="ECO:0000256" key="1">
    <source>
        <dbReference type="SAM" id="Phobius"/>
    </source>
</evidence>
<reference evidence="3 5" key="2">
    <citation type="submission" date="2019-03" db="EMBL/GenBank/DDBJ databases">
        <title>Freshwater and sediment microbial communities from various areas in North America, analyzing microbe dynamics in response to fracking.</title>
        <authorList>
            <person name="Lamendella R."/>
        </authorList>
    </citation>
    <scope>NUCLEOTIDE SEQUENCE [LARGE SCALE GENOMIC DNA]</scope>
    <source>
        <strain evidence="3 5">6_TX</strain>
    </source>
</reference>
<dbReference type="PANTHER" id="PTHR36443:SF1">
    <property type="entry name" value="BSR5223 PROTEIN"/>
    <property type="match status" value="1"/>
</dbReference>
<keyword evidence="1" id="KW-0812">Transmembrane</keyword>
<dbReference type="PANTHER" id="PTHR36443">
    <property type="entry name" value="BSR5223 PROTEIN"/>
    <property type="match status" value="1"/>
</dbReference>
<sequence>MSRPLIVIGIVIVVIGLLWPWLSKLPLGHLPGDIVIKRDNFAFYFPITTMILLSAVISGLVWLFHR</sequence>
<protein>
    <submittedName>
        <fullName evidence="3">DUF2905 family protein</fullName>
    </submittedName>
</protein>
<feature type="transmembrane region" description="Helical" evidence="1">
    <location>
        <begin position="42"/>
        <end position="64"/>
    </location>
</feature>
<dbReference type="OrthoDB" id="9811610at2"/>
<dbReference type="Proteomes" id="UP000199040">
    <property type="component" value="Unassembled WGS sequence"/>
</dbReference>
<dbReference type="STRING" id="442341.SAMN04487959_10970"/>
<dbReference type="EMBL" id="FOPY01000009">
    <property type="protein sequence ID" value="SFH77557.1"/>
    <property type="molecule type" value="Genomic_DNA"/>
</dbReference>
<reference evidence="2 4" key="1">
    <citation type="submission" date="2016-10" db="EMBL/GenBank/DDBJ databases">
        <authorList>
            <person name="de Groot N.N."/>
        </authorList>
    </citation>
    <scope>NUCLEOTIDE SEQUENCE [LARGE SCALE GENOMIC DNA]</scope>
    <source>
        <strain evidence="2 4">CGMCC 1.6848</strain>
    </source>
</reference>
<feature type="transmembrane region" description="Helical" evidence="1">
    <location>
        <begin position="5"/>
        <end position="22"/>
    </location>
</feature>
<dbReference type="EMBL" id="SOEC01000002">
    <property type="protein sequence ID" value="TDX32339.1"/>
    <property type="molecule type" value="Genomic_DNA"/>
</dbReference>
<organism evidence="2 4">
    <name type="scientific">Modicisalibacter xianhensis</name>
    <dbReference type="NCBI Taxonomy" id="442341"/>
    <lineage>
        <taxon>Bacteria</taxon>
        <taxon>Pseudomonadati</taxon>
        <taxon>Pseudomonadota</taxon>
        <taxon>Gammaproteobacteria</taxon>
        <taxon>Oceanospirillales</taxon>
        <taxon>Halomonadaceae</taxon>
        <taxon>Modicisalibacter</taxon>
    </lineage>
</organism>
<dbReference type="InterPro" id="IPR021320">
    <property type="entry name" value="DUF2905"/>
</dbReference>
<proteinExistence type="predicted"/>
<accession>A0A1I3CSX9</accession>